<dbReference type="InParanoid" id="A0A0H2RVT5"/>
<dbReference type="InterPro" id="IPR004143">
    <property type="entry name" value="BPL_LPL_catalytic"/>
</dbReference>
<evidence type="ECO:0000256" key="1">
    <source>
        <dbReference type="ARBA" id="ARBA00003253"/>
    </source>
</evidence>
<evidence type="ECO:0000313" key="7">
    <source>
        <dbReference type="Proteomes" id="UP000053477"/>
    </source>
</evidence>
<comment type="similarity">
    <text evidence="3">Belongs to the LplA family.</text>
</comment>
<evidence type="ECO:0000256" key="2">
    <source>
        <dbReference type="ARBA" id="ARBA00005085"/>
    </source>
</evidence>
<dbReference type="STRING" id="27342.A0A0H2RVT5"/>
<dbReference type="InterPro" id="IPR045864">
    <property type="entry name" value="aa-tRNA-synth_II/BPL/LPL"/>
</dbReference>
<proteinExistence type="inferred from homology"/>
<dbReference type="AlphaFoldDB" id="A0A0H2RVT5"/>
<dbReference type="GO" id="GO:0005739">
    <property type="term" value="C:mitochondrion"/>
    <property type="evidence" value="ECO:0007669"/>
    <property type="project" value="TreeGrafter"/>
</dbReference>
<dbReference type="Proteomes" id="UP000053477">
    <property type="component" value="Unassembled WGS sequence"/>
</dbReference>
<evidence type="ECO:0000256" key="4">
    <source>
        <dbReference type="ARBA" id="ARBA00015925"/>
    </source>
</evidence>
<dbReference type="GO" id="GO:0009249">
    <property type="term" value="P:protein lipoylation"/>
    <property type="evidence" value="ECO:0007669"/>
    <property type="project" value="InterPro"/>
</dbReference>
<dbReference type="GO" id="GO:0017118">
    <property type="term" value="F:lipoyltransferase activity"/>
    <property type="evidence" value="ECO:0007669"/>
    <property type="project" value="TreeGrafter"/>
</dbReference>
<evidence type="ECO:0000313" key="6">
    <source>
        <dbReference type="EMBL" id="KLO15929.1"/>
    </source>
</evidence>
<reference evidence="6 7" key="1">
    <citation type="submission" date="2015-04" db="EMBL/GenBank/DDBJ databases">
        <title>Complete genome sequence of Schizopora paradoxa KUC8140, a cosmopolitan wood degrader in East Asia.</title>
        <authorList>
            <consortium name="DOE Joint Genome Institute"/>
            <person name="Min B."/>
            <person name="Park H."/>
            <person name="Jang Y."/>
            <person name="Kim J.-J."/>
            <person name="Kim K.H."/>
            <person name="Pangilinan J."/>
            <person name="Lipzen A."/>
            <person name="Riley R."/>
            <person name="Grigoriev I.V."/>
            <person name="Spatafora J.W."/>
            <person name="Choi I.-G."/>
        </authorList>
    </citation>
    <scope>NUCLEOTIDE SEQUENCE [LARGE SCALE GENOMIC DNA]</scope>
    <source>
        <strain evidence="6 7">KUC8140</strain>
    </source>
</reference>
<dbReference type="SUPFAM" id="SSF55681">
    <property type="entry name" value="Class II aaRS and biotin synthetases"/>
    <property type="match status" value="1"/>
</dbReference>
<dbReference type="PANTHER" id="PTHR12561:SF3">
    <property type="entry name" value="LIPOYLTRANSFERASE 1, MITOCHONDRIAL"/>
    <property type="match status" value="1"/>
</dbReference>
<dbReference type="EMBL" id="KQ085923">
    <property type="protein sequence ID" value="KLO15929.1"/>
    <property type="molecule type" value="Genomic_DNA"/>
</dbReference>
<feature type="non-terminal residue" evidence="6">
    <location>
        <position position="241"/>
    </location>
</feature>
<protein>
    <recommendedName>
        <fullName evidence="4">Putative lipoate-protein ligase A</fullName>
    </recommendedName>
</protein>
<dbReference type="UniPathway" id="UPA00537">
    <property type="reaction ID" value="UER00595"/>
</dbReference>
<feature type="domain" description="BPL/LPL catalytic" evidence="5">
    <location>
        <begin position="55"/>
        <end position="240"/>
    </location>
</feature>
<dbReference type="PROSITE" id="PS51733">
    <property type="entry name" value="BPL_LPL_CATALYTIC"/>
    <property type="match status" value="1"/>
</dbReference>
<evidence type="ECO:0000259" key="5">
    <source>
        <dbReference type="PROSITE" id="PS51733"/>
    </source>
</evidence>
<dbReference type="PANTHER" id="PTHR12561">
    <property type="entry name" value="LIPOATE-PROTEIN LIGASE"/>
    <property type="match status" value="1"/>
</dbReference>
<accession>A0A0H2RVT5</accession>
<gene>
    <name evidence="6" type="ORF">SCHPADRAFT_870566</name>
</gene>
<sequence>MLLGLLTRTRPSIRHYRHCTPKCRALSADHSVYVSRSTDPYFNLSLEDWLFRYKDHREPLLLIYRNEPCIVIGRNQNPWKEVNLEQAALRNIPFLRRRSGGGTVFHDLGNSNYSIHVPRTSFDRKTTAEVVVRAIRALGVPAEVNERYDICAGGFKICYTCSAYKIANRRAYHHGTMLISTDLSALGDVLHTTKETMVTKGVASVRSPVRNLHDFGAKVTHKDFVDAVVESFQSEYQLTDD</sequence>
<comment type="pathway">
    <text evidence="2">Protein modification; protein lipoylation via exogenous pathway; protein N(6)-(lipoyl)lysine from lipoate: step 2/2.</text>
</comment>
<dbReference type="FunCoup" id="A0A0H2RVT5">
    <property type="interactions" value="267"/>
</dbReference>
<name>A0A0H2RVT5_9AGAM</name>
<evidence type="ECO:0000256" key="3">
    <source>
        <dbReference type="ARBA" id="ARBA00008242"/>
    </source>
</evidence>
<dbReference type="InterPro" id="IPR004562">
    <property type="entry name" value="LipoylTrfase_LipoateP_Ligase"/>
</dbReference>
<comment type="function">
    <text evidence="1">Catalyzes both the ATP-dependent activation of exogenously supplied lipoate to lipoyl-AMP and the transfer of the activated lipoyl onto the lipoyl domains of lipoate-dependent enzymes.</text>
</comment>
<dbReference type="OrthoDB" id="201621at2759"/>
<organism evidence="6 7">
    <name type="scientific">Schizopora paradoxa</name>
    <dbReference type="NCBI Taxonomy" id="27342"/>
    <lineage>
        <taxon>Eukaryota</taxon>
        <taxon>Fungi</taxon>
        <taxon>Dikarya</taxon>
        <taxon>Basidiomycota</taxon>
        <taxon>Agaricomycotina</taxon>
        <taxon>Agaricomycetes</taxon>
        <taxon>Hymenochaetales</taxon>
        <taxon>Schizoporaceae</taxon>
        <taxon>Schizopora</taxon>
    </lineage>
</organism>
<dbReference type="NCBIfam" id="TIGR00545">
    <property type="entry name" value="lipoyltrans"/>
    <property type="match status" value="1"/>
</dbReference>
<dbReference type="Gene3D" id="3.30.930.10">
    <property type="entry name" value="Bira Bifunctional Protein, Domain 2"/>
    <property type="match status" value="1"/>
</dbReference>
<dbReference type="CDD" id="cd16443">
    <property type="entry name" value="LplA"/>
    <property type="match status" value="1"/>
</dbReference>
<dbReference type="Pfam" id="PF21948">
    <property type="entry name" value="LplA-B_cat"/>
    <property type="match status" value="1"/>
</dbReference>
<keyword evidence="7" id="KW-1185">Reference proteome</keyword>